<sequence length="295" mass="33199">MKTVIIAVIGPSGAGKTAFIKSLTKSAPINPTAKPVISDPTQDPFGTDGPLSSNVSKIAMYRYAPSNCKRPLIFVDTPSITIDKGPDIETIRSIQTQLEGRNHKLSGVIYLQRIIDSDQTQNAIRNLRAFCEIFNPEIFRQIVVATTFWDAVSKRVGECREAECLAEVLDCMGFAEKQGIKIETARLHNTVNSSIALMKIFRQNHKSDEHEDMEDSDAVSEFFQLVERQVANVPYSRKWYVSNVLKRGEWEEDNAWDVASQESDMETAADGKDLQQNFPSTKMELYCRNCKCFVM</sequence>
<comment type="caution">
    <text evidence="1">The sequence shown here is derived from an EMBL/GenBank/DDBJ whole genome shotgun (WGS) entry which is preliminary data.</text>
</comment>
<evidence type="ECO:0000313" key="1">
    <source>
        <dbReference type="EMBL" id="KAL0937385.1"/>
    </source>
</evidence>
<dbReference type="EMBL" id="VUJX02000004">
    <property type="protein sequence ID" value="KAL0937385.1"/>
    <property type="molecule type" value="Genomic_DNA"/>
</dbReference>
<organism evidence="1 2">
    <name type="scientific">Colletotrichum truncatum</name>
    <name type="common">Anthracnose fungus</name>
    <name type="synonym">Colletotrichum capsici</name>
    <dbReference type="NCBI Taxonomy" id="5467"/>
    <lineage>
        <taxon>Eukaryota</taxon>
        <taxon>Fungi</taxon>
        <taxon>Dikarya</taxon>
        <taxon>Ascomycota</taxon>
        <taxon>Pezizomycotina</taxon>
        <taxon>Sordariomycetes</taxon>
        <taxon>Hypocreomycetidae</taxon>
        <taxon>Glomerellales</taxon>
        <taxon>Glomerellaceae</taxon>
        <taxon>Colletotrichum</taxon>
        <taxon>Colletotrichum truncatum species complex</taxon>
    </lineage>
</organism>
<proteinExistence type="predicted"/>
<protein>
    <submittedName>
        <fullName evidence="1">Uncharacterized protein</fullName>
    </submittedName>
</protein>
<keyword evidence="2" id="KW-1185">Reference proteome</keyword>
<reference evidence="1 2" key="1">
    <citation type="journal article" date="2020" name="Phytopathology">
        <title>Genome Sequence Resources of Colletotrichum truncatum, C. plurivorum, C. musicola, and C. sojae: Four Species Pathogenic to Soybean (Glycine max).</title>
        <authorList>
            <person name="Rogerio F."/>
            <person name="Boufleur T.R."/>
            <person name="Ciampi-Guillardi M."/>
            <person name="Sukno S.A."/>
            <person name="Thon M.R."/>
            <person name="Massola Junior N.S."/>
            <person name="Baroncelli R."/>
        </authorList>
    </citation>
    <scope>NUCLEOTIDE SEQUENCE [LARGE SCALE GENOMIC DNA]</scope>
    <source>
        <strain evidence="1 2">CMES1059</strain>
    </source>
</reference>
<dbReference type="Proteomes" id="UP000805649">
    <property type="component" value="Unassembled WGS sequence"/>
</dbReference>
<name>A0ACC3YZY2_COLTU</name>
<accession>A0ACC3YZY2</accession>
<evidence type="ECO:0000313" key="2">
    <source>
        <dbReference type="Proteomes" id="UP000805649"/>
    </source>
</evidence>
<gene>
    <name evidence="1" type="ORF">CTRU02_207116</name>
</gene>